<dbReference type="GO" id="GO:0004252">
    <property type="term" value="F:serine-type endopeptidase activity"/>
    <property type="evidence" value="ECO:0007669"/>
    <property type="project" value="InterPro"/>
</dbReference>
<dbReference type="Proteomes" id="UP000663879">
    <property type="component" value="Unassembled WGS sequence"/>
</dbReference>
<dbReference type="PANTHER" id="PTHR24260">
    <property type="match status" value="1"/>
</dbReference>
<dbReference type="PANTHER" id="PTHR24260:SF136">
    <property type="entry name" value="GH08193P-RELATED"/>
    <property type="match status" value="1"/>
</dbReference>
<dbReference type="GO" id="GO:0006508">
    <property type="term" value="P:proteolysis"/>
    <property type="evidence" value="ECO:0007669"/>
    <property type="project" value="InterPro"/>
</dbReference>
<dbReference type="AlphaFoldDB" id="A0A814HG00"/>
<dbReference type="EMBL" id="CAJNOC010004123">
    <property type="protein sequence ID" value="CAF1010350.1"/>
    <property type="molecule type" value="Genomic_DNA"/>
</dbReference>
<dbReference type="PRINTS" id="PR00722">
    <property type="entry name" value="CHYMOTRYPSIN"/>
</dbReference>
<sequence>MYRIIFIVFVKLILLLGLFNSTIASSCGIQSIKPIINQPRFLNADQSVANSWPWTVAIFYQENNENFYVCSGSLVSTQHVLTTAQCTKKLPRNGNIFVNAGSHYLTQINNLKNRRYVSIIHQHHNLNQHENDIALLKLSHPFNLNYKIQTICLPAFKDIDLVYGKNLVVTGWGSTNGKRDPSAFSHSLQQTSVKLLNFFNNTVCKGYDLKMYCGVGMANSNPCYGDTGSGLMHEIKGRWYLYGMVSFSSAVIRNNQVICDSKSPAYFTMVPKHVEWIYSKMNLNLKVPYQKSNPKITPNPNSIQKYIINKNVFLAGLI</sequence>
<feature type="domain" description="Peptidase S1" evidence="3">
    <location>
        <begin position="35"/>
        <end position="282"/>
    </location>
</feature>
<feature type="chain" id="PRO_5032644687" description="Peptidase S1 domain-containing protein" evidence="2">
    <location>
        <begin position="25"/>
        <end position="318"/>
    </location>
</feature>
<dbReference type="SMART" id="SM00020">
    <property type="entry name" value="Tryp_SPc"/>
    <property type="match status" value="1"/>
</dbReference>
<dbReference type="PROSITE" id="PS51257">
    <property type="entry name" value="PROKAR_LIPOPROTEIN"/>
    <property type="match status" value="1"/>
</dbReference>
<dbReference type="Gene3D" id="2.40.10.10">
    <property type="entry name" value="Trypsin-like serine proteases"/>
    <property type="match status" value="1"/>
</dbReference>
<evidence type="ECO:0000256" key="1">
    <source>
        <dbReference type="ARBA" id="ARBA00023157"/>
    </source>
</evidence>
<keyword evidence="2" id="KW-0732">Signal</keyword>
<dbReference type="InterPro" id="IPR043504">
    <property type="entry name" value="Peptidase_S1_PA_chymotrypsin"/>
</dbReference>
<dbReference type="InterPro" id="IPR001254">
    <property type="entry name" value="Trypsin_dom"/>
</dbReference>
<evidence type="ECO:0000259" key="3">
    <source>
        <dbReference type="PROSITE" id="PS50240"/>
    </source>
</evidence>
<protein>
    <recommendedName>
        <fullName evidence="3">Peptidase S1 domain-containing protein</fullName>
    </recommendedName>
</protein>
<dbReference type="InterPro" id="IPR009003">
    <property type="entry name" value="Peptidase_S1_PA"/>
</dbReference>
<dbReference type="InterPro" id="IPR051333">
    <property type="entry name" value="CLIP_Serine_Protease"/>
</dbReference>
<gene>
    <name evidence="4" type="ORF">OXX778_LOCUS16860</name>
</gene>
<evidence type="ECO:0000313" key="4">
    <source>
        <dbReference type="EMBL" id="CAF1010350.1"/>
    </source>
</evidence>
<keyword evidence="1" id="KW-1015">Disulfide bond</keyword>
<reference evidence="4" key="1">
    <citation type="submission" date="2021-02" db="EMBL/GenBank/DDBJ databases">
        <authorList>
            <person name="Nowell W R."/>
        </authorList>
    </citation>
    <scope>NUCLEOTIDE SEQUENCE</scope>
    <source>
        <strain evidence="4">Ploen Becks lab</strain>
    </source>
</reference>
<dbReference type="PROSITE" id="PS50240">
    <property type="entry name" value="TRYPSIN_DOM"/>
    <property type="match status" value="1"/>
</dbReference>
<comment type="caution">
    <text evidence="4">The sequence shown here is derived from an EMBL/GenBank/DDBJ whole genome shotgun (WGS) entry which is preliminary data.</text>
</comment>
<feature type="signal peptide" evidence="2">
    <location>
        <begin position="1"/>
        <end position="24"/>
    </location>
</feature>
<organism evidence="4 5">
    <name type="scientific">Brachionus calyciflorus</name>
    <dbReference type="NCBI Taxonomy" id="104777"/>
    <lineage>
        <taxon>Eukaryota</taxon>
        <taxon>Metazoa</taxon>
        <taxon>Spiralia</taxon>
        <taxon>Gnathifera</taxon>
        <taxon>Rotifera</taxon>
        <taxon>Eurotatoria</taxon>
        <taxon>Monogononta</taxon>
        <taxon>Pseudotrocha</taxon>
        <taxon>Ploima</taxon>
        <taxon>Brachionidae</taxon>
        <taxon>Brachionus</taxon>
    </lineage>
</organism>
<keyword evidence="5" id="KW-1185">Reference proteome</keyword>
<proteinExistence type="predicted"/>
<evidence type="ECO:0000313" key="5">
    <source>
        <dbReference type="Proteomes" id="UP000663879"/>
    </source>
</evidence>
<evidence type="ECO:0000256" key="2">
    <source>
        <dbReference type="SAM" id="SignalP"/>
    </source>
</evidence>
<dbReference type="InterPro" id="IPR001314">
    <property type="entry name" value="Peptidase_S1A"/>
</dbReference>
<dbReference type="CDD" id="cd00190">
    <property type="entry name" value="Tryp_SPc"/>
    <property type="match status" value="1"/>
</dbReference>
<dbReference type="OrthoDB" id="6147874at2759"/>
<dbReference type="Pfam" id="PF00089">
    <property type="entry name" value="Trypsin"/>
    <property type="match status" value="1"/>
</dbReference>
<dbReference type="SUPFAM" id="SSF50494">
    <property type="entry name" value="Trypsin-like serine proteases"/>
    <property type="match status" value="1"/>
</dbReference>
<name>A0A814HG00_9BILA</name>
<dbReference type="FunFam" id="2.40.10.10:FF:000068">
    <property type="entry name" value="transmembrane protease serine 2"/>
    <property type="match status" value="1"/>
</dbReference>
<accession>A0A814HG00</accession>